<feature type="transmembrane region" description="Helical" evidence="1">
    <location>
        <begin position="127"/>
        <end position="149"/>
    </location>
</feature>
<keyword evidence="1" id="KW-0812">Transmembrane</keyword>
<keyword evidence="1" id="KW-0472">Membrane</keyword>
<dbReference type="EMBL" id="JBHSOJ010000033">
    <property type="protein sequence ID" value="MFC5632144.1"/>
    <property type="molecule type" value="Genomic_DNA"/>
</dbReference>
<keyword evidence="1" id="KW-1133">Transmembrane helix</keyword>
<evidence type="ECO:0000313" key="2">
    <source>
        <dbReference type="EMBL" id="MFC5632144.1"/>
    </source>
</evidence>
<dbReference type="RefSeq" id="WP_156805920.1">
    <property type="nucleotide sequence ID" value="NZ_JBHSOJ010000033.1"/>
</dbReference>
<gene>
    <name evidence="2" type="ORF">ACFPQ3_11485</name>
</gene>
<feature type="transmembrane region" description="Helical" evidence="1">
    <location>
        <begin position="31"/>
        <end position="48"/>
    </location>
</feature>
<dbReference type="Proteomes" id="UP001596110">
    <property type="component" value="Unassembled WGS sequence"/>
</dbReference>
<evidence type="ECO:0000256" key="1">
    <source>
        <dbReference type="SAM" id="Phobius"/>
    </source>
</evidence>
<organism evidence="2 3">
    <name type="scientific">Streptococcus caledonicus</name>
    <dbReference type="NCBI Taxonomy" id="2614158"/>
    <lineage>
        <taxon>Bacteria</taxon>
        <taxon>Bacillati</taxon>
        <taxon>Bacillota</taxon>
        <taxon>Bacilli</taxon>
        <taxon>Lactobacillales</taxon>
        <taxon>Streptococcaceae</taxon>
        <taxon>Streptococcus</taxon>
    </lineage>
</organism>
<evidence type="ECO:0008006" key="4">
    <source>
        <dbReference type="Google" id="ProtNLM"/>
    </source>
</evidence>
<protein>
    <recommendedName>
        <fullName evidence="4">ABC transporter permease</fullName>
    </recommendedName>
</protein>
<feature type="transmembrane region" description="Helical" evidence="1">
    <location>
        <begin position="54"/>
        <end position="74"/>
    </location>
</feature>
<comment type="caution">
    <text evidence="2">The sequence shown here is derived from an EMBL/GenBank/DDBJ whole genome shotgun (WGS) entry which is preliminary data.</text>
</comment>
<name>A0ABW0UHF5_9STRE</name>
<keyword evidence="3" id="KW-1185">Reference proteome</keyword>
<reference evidence="3" key="1">
    <citation type="journal article" date="2019" name="Int. J. Syst. Evol. Microbiol.">
        <title>The Global Catalogue of Microorganisms (GCM) 10K type strain sequencing project: providing services to taxonomists for standard genome sequencing and annotation.</title>
        <authorList>
            <consortium name="The Broad Institute Genomics Platform"/>
            <consortium name="The Broad Institute Genome Sequencing Center for Infectious Disease"/>
            <person name="Wu L."/>
            <person name="Ma J."/>
        </authorList>
    </citation>
    <scope>NUCLEOTIDE SEQUENCE [LARGE SCALE GENOMIC DNA]</scope>
    <source>
        <strain evidence="3">DT43</strain>
    </source>
</reference>
<sequence length="153" mass="17676">MLKLLNDILQNFGKQQSKEHFKKELTIKAKIGMVLSLLIFLSLFYLSLSSYTLGFLIGLAIGVLTVSLRVFFLARNEKSFNRYYIFYYDERSRHIRNLAAQLTYALLVLFVMGLLVLFAFWQITLDYHVLLVVLLFTTLLGQTVIKAGLDKLL</sequence>
<feature type="transmembrane region" description="Helical" evidence="1">
    <location>
        <begin position="95"/>
        <end position="121"/>
    </location>
</feature>
<evidence type="ECO:0000313" key="3">
    <source>
        <dbReference type="Proteomes" id="UP001596110"/>
    </source>
</evidence>
<proteinExistence type="predicted"/>
<accession>A0ABW0UHF5</accession>